<organism evidence="2 3">
    <name type="scientific">Parascaris univalens</name>
    <name type="common">Nematode worm</name>
    <dbReference type="NCBI Taxonomy" id="6257"/>
    <lineage>
        <taxon>Eukaryota</taxon>
        <taxon>Metazoa</taxon>
        <taxon>Ecdysozoa</taxon>
        <taxon>Nematoda</taxon>
        <taxon>Chromadorea</taxon>
        <taxon>Rhabditida</taxon>
        <taxon>Spirurina</taxon>
        <taxon>Ascaridomorpha</taxon>
        <taxon>Ascaridoidea</taxon>
        <taxon>Ascarididae</taxon>
        <taxon>Parascaris</taxon>
    </lineage>
</organism>
<feature type="transmembrane region" description="Helical" evidence="1">
    <location>
        <begin position="20"/>
        <end position="37"/>
    </location>
</feature>
<sequence length="113" mass="12797">IWGLGLRHSRRTAGKLRESMAHIHCIFAIVGSVWSFGHKYQRSATLTCKEGNCMPYHTKVELITLPLRKQPQNIGGHMFARHKLSSGAVGKATFRKCGKSLNARDHKFHLFIE</sequence>
<keyword evidence="1" id="KW-1133">Transmembrane helix</keyword>
<accession>A0A915BJG4</accession>
<dbReference type="WBParaSite" id="PgR043_g017_t01">
    <property type="protein sequence ID" value="PgR043_g017_t01"/>
    <property type="gene ID" value="PgR043_g017"/>
</dbReference>
<keyword evidence="1" id="KW-0812">Transmembrane</keyword>
<keyword evidence="2" id="KW-1185">Reference proteome</keyword>
<dbReference type="AlphaFoldDB" id="A0A915BJG4"/>
<evidence type="ECO:0000256" key="1">
    <source>
        <dbReference type="SAM" id="Phobius"/>
    </source>
</evidence>
<protein>
    <submittedName>
        <fullName evidence="3">Uncharacterized protein</fullName>
    </submittedName>
</protein>
<dbReference type="Proteomes" id="UP000887569">
    <property type="component" value="Unplaced"/>
</dbReference>
<reference evidence="3" key="1">
    <citation type="submission" date="2022-11" db="UniProtKB">
        <authorList>
            <consortium name="WormBaseParasite"/>
        </authorList>
    </citation>
    <scope>IDENTIFICATION</scope>
</reference>
<name>A0A915BJG4_PARUN</name>
<evidence type="ECO:0000313" key="2">
    <source>
        <dbReference type="Proteomes" id="UP000887569"/>
    </source>
</evidence>
<evidence type="ECO:0000313" key="3">
    <source>
        <dbReference type="WBParaSite" id="PgR043_g017_t01"/>
    </source>
</evidence>
<keyword evidence="1" id="KW-0472">Membrane</keyword>
<proteinExistence type="predicted"/>